<sequence>MWELNMVPNVFQKLKTLYMSESFFQMYSEFGHPIRIFSTKFPHWISQSSESELIGLSHGYQEFSLNLPTNVQHKYLGMVLCIRSSKRFTDYNVENNRYSVKKNTSHCRWSGTFDCSGAKSLMVILPRSAFAVKDGDRIKLIPSRDAKPCGIHLLYQTEEYDSTTVNED</sequence>
<reference evidence="1" key="2">
    <citation type="submission" date="2023-05" db="EMBL/GenBank/DDBJ databases">
        <authorList>
            <person name="Schelkunov M.I."/>
        </authorList>
    </citation>
    <scope>NUCLEOTIDE SEQUENCE</scope>
    <source>
        <strain evidence="1">Hsosn_3</strain>
        <tissue evidence="1">Leaf</tissue>
    </source>
</reference>
<dbReference type="AlphaFoldDB" id="A0AAD8ID29"/>
<evidence type="ECO:0000313" key="1">
    <source>
        <dbReference type="EMBL" id="KAK1382302.1"/>
    </source>
</evidence>
<dbReference type="Proteomes" id="UP001237642">
    <property type="component" value="Unassembled WGS sequence"/>
</dbReference>
<organism evidence="1 2">
    <name type="scientific">Heracleum sosnowskyi</name>
    <dbReference type="NCBI Taxonomy" id="360622"/>
    <lineage>
        <taxon>Eukaryota</taxon>
        <taxon>Viridiplantae</taxon>
        <taxon>Streptophyta</taxon>
        <taxon>Embryophyta</taxon>
        <taxon>Tracheophyta</taxon>
        <taxon>Spermatophyta</taxon>
        <taxon>Magnoliopsida</taxon>
        <taxon>eudicotyledons</taxon>
        <taxon>Gunneridae</taxon>
        <taxon>Pentapetalae</taxon>
        <taxon>asterids</taxon>
        <taxon>campanulids</taxon>
        <taxon>Apiales</taxon>
        <taxon>Apiaceae</taxon>
        <taxon>Apioideae</taxon>
        <taxon>apioid superclade</taxon>
        <taxon>Tordylieae</taxon>
        <taxon>Tordyliinae</taxon>
        <taxon>Heracleum</taxon>
    </lineage>
</organism>
<dbReference type="EMBL" id="JAUIZM010000005">
    <property type="protein sequence ID" value="KAK1382302.1"/>
    <property type="molecule type" value="Genomic_DNA"/>
</dbReference>
<name>A0AAD8ID29_9APIA</name>
<gene>
    <name evidence="1" type="ORF">POM88_020037</name>
</gene>
<keyword evidence="2" id="KW-1185">Reference proteome</keyword>
<reference evidence="1" key="1">
    <citation type="submission" date="2023-02" db="EMBL/GenBank/DDBJ databases">
        <title>Genome of toxic invasive species Heracleum sosnowskyi carries increased number of genes despite the absence of recent whole-genome duplications.</title>
        <authorList>
            <person name="Schelkunov M."/>
            <person name="Shtratnikova V."/>
            <person name="Makarenko M."/>
            <person name="Klepikova A."/>
            <person name="Omelchenko D."/>
            <person name="Novikova G."/>
            <person name="Obukhova E."/>
            <person name="Bogdanov V."/>
            <person name="Penin A."/>
            <person name="Logacheva M."/>
        </authorList>
    </citation>
    <scope>NUCLEOTIDE SEQUENCE</scope>
    <source>
        <strain evidence="1">Hsosn_3</strain>
        <tissue evidence="1">Leaf</tissue>
    </source>
</reference>
<protein>
    <submittedName>
        <fullName evidence="1">Uncharacterized protein</fullName>
    </submittedName>
</protein>
<accession>A0AAD8ID29</accession>
<comment type="caution">
    <text evidence="1">The sequence shown here is derived from an EMBL/GenBank/DDBJ whole genome shotgun (WGS) entry which is preliminary data.</text>
</comment>
<proteinExistence type="predicted"/>
<evidence type="ECO:0000313" key="2">
    <source>
        <dbReference type="Proteomes" id="UP001237642"/>
    </source>
</evidence>